<keyword evidence="4 5" id="KW-0732">Signal</keyword>
<dbReference type="OrthoDB" id="10173905at2759"/>
<dbReference type="Proteomes" id="UP000663879">
    <property type="component" value="Unassembled WGS sequence"/>
</dbReference>
<comment type="subcellular location">
    <subcellularLocation>
        <location evidence="1">Secreted</location>
    </subcellularLocation>
</comment>
<keyword evidence="3" id="KW-0964">Secreted</keyword>
<keyword evidence="7" id="KW-1185">Reference proteome</keyword>
<dbReference type="SUPFAM" id="SSF57501">
    <property type="entry name" value="Cystine-knot cytokines"/>
    <property type="match status" value="1"/>
</dbReference>
<dbReference type="EMBL" id="CAJNOC010004335">
    <property type="protein sequence ID" value="CAF1018023.1"/>
    <property type="molecule type" value="Genomic_DNA"/>
</dbReference>
<accession>A0A814I4G6</accession>
<dbReference type="GO" id="GO:0005125">
    <property type="term" value="F:cytokine activity"/>
    <property type="evidence" value="ECO:0007669"/>
    <property type="project" value="InterPro"/>
</dbReference>
<dbReference type="InterPro" id="IPR029034">
    <property type="entry name" value="Cystine-knot_cytokine"/>
</dbReference>
<name>A0A814I4G6_9BILA</name>
<evidence type="ECO:0000313" key="6">
    <source>
        <dbReference type="EMBL" id="CAF1018023.1"/>
    </source>
</evidence>
<protein>
    <submittedName>
        <fullName evidence="6">Uncharacterized protein</fullName>
    </submittedName>
</protein>
<dbReference type="Pfam" id="PF06083">
    <property type="entry name" value="IL17"/>
    <property type="match status" value="1"/>
</dbReference>
<evidence type="ECO:0000256" key="4">
    <source>
        <dbReference type="ARBA" id="ARBA00022729"/>
    </source>
</evidence>
<gene>
    <name evidence="6" type="ORF">OXX778_LOCUS17232</name>
</gene>
<evidence type="ECO:0000256" key="3">
    <source>
        <dbReference type="ARBA" id="ARBA00022525"/>
    </source>
</evidence>
<evidence type="ECO:0000256" key="5">
    <source>
        <dbReference type="SAM" id="SignalP"/>
    </source>
</evidence>
<dbReference type="Gene3D" id="2.10.90.10">
    <property type="entry name" value="Cystine-knot cytokines"/>
    <property type="match status" value="1"/>
</dbReference>
<sequence>MNMILIAIMLTFLKSTCTAQNTTKNFGTKLREKYLDDFIKNFANKFNHLKYNNRTTPFNKKIIHKTLNGLFAEQIERNLEYIIMSHLLSEDSELVLKNKEFNQGNLTLNFGNKECSLDGILKIPKSTCPWHIELRFRKNVYPHMRAFAKCNCEKCLDPINDFLSLEKCEPVYTLMPALINVKSKWNFIMEYVPTACHCIVEENIHR</sequence>
<comment type="similarity">
    <text evidence="2">Belongs to the IL-17 family.</text>
</comment>
<feature type="signal peptide" evidence="5">
    <location>
        <begin position="1"/>
        <end position="19"/>
    </location>
</feature>
<dbReference type="InterPro" id="IPR010345">
    <property type="entry name" value="IL-17_fam"/>
</dbReference>
<evidence type="ECO:0000256" key="1">
    <source>
        <dbReference type="ARBA" id="ARBA00004613"/>
    </source>
</evidence>
<evidence type="ECO:0000256" key="2">
    <source>
        <dbReference type="ARBA" id="ARBA00007236"/>
    </source>
</evidence>
<dbReference type="GO" id="GO:0005576">
    <property type="term" value="C:extracellular region"/>
    <property type="evidence" value="ECO:0007669"/>
    <property type="project" value="UniProtKB-SubCell"/>
</dbReference>
<evidence type="ECO:0000313" key="7">
    <source>
        <dbReference type="Proteomes" id="UP000663879"/>
    </source>
</evidence>
<reference evidence="6" key="1">
    <citation type="submission" date="2021-02" db="EMBL/GenBank/DDBJ databases">
        <authorList>
            <person name="Nowell W R."/>
        </authorList>
    </citation>
    <scope>NUCLEOTIDE SEQUENCE</scope>
    <source>
        <strain evidence="6">Ploen Becks lab</strain>
    </source>
</reference>
<proteinExistence type="inferred from homology"/>
<comment type="caution">
    <text evidence="6">The sequence shown here is derived from an EMBL/GenBank/DDBJ whole genome shotgun (WGS) entry which is preliminary data.</text>
</comment>
<dbReference type="AlphaFoldDB" id="A0A814I4G6"/>
<feature type="chain" id="PRO_5032815122" evidence="5">
    <location>
        <begin position="20"/>
        <end position="206"/>
    </location>
</feature>
<organism evidence="6 7">
    <name type="scientific">Brachionus calyciflorus</name>
    <dbReference type="NCBI Taxonomy" id="104777"/>
    <lineage>
        <taxon>Eukaryota</taxon>
        <taxon>Metazoa</taxon>
        <taxon>Spiralia</taxon>
        <taxon>Gnathifera</taxon>
        <taxon>Rotifera</taxon>
        <taxon>Eurotatoria</taxon>
        <taxon>Monogononta</taxon>
        <taxon>Pseudotrocha</taxon>
        <taxon>Ploima</taxon>
        <taxon>Brachionidae</taxon>
        <taxon>Brachionus</taxon>
    </lineage>
</organism>